<name>A0A4D5RE74_IXOSC</name>
<dbReference type="EMBL" id="GHJT01001275">
    <property type="protein sequence ID" value="MOY35246.1"/>
    <property type="molecule type" value="Transcribed_RNA"/>
</dbReference>
<keyword evidence="1" id="KW-0732">Signal</keyword>
<evidence type="ECO:0000256" key="1">
    <source>
        <dbReference type="SAM" id="SignalP"/>
    </source>
</evidence>
<dbReference type="AlphaFoldDB" id="A0A4D5RE74"/>
<feature type="signal peptide" evidence="1">
    <location>
        <begin position="1"/>
        <end position="19"/>
    </location>
</feature>
<protein>
    <recommendedName>
        <fullName evidence="3">Secreted protein</fullName>
    </recommendedName>
</protein>
<dbReference type="PROSITE" id="PS51257">
    <property type="entry name" value="PROKAR_LIPOPROTEIN"/>
    <property type="match status" value="1"/>
</dbReference>
<evidence type="ECO:0008006" key="3">
    <source>
        <dbReference type="Google" id="ProtNLM"/>
    </source>
</evidence>
<evidence type="ECO:0000313" key="2">
    <source>
        <dbReference type="EMBL" id="MOY35246.1"/>
    </source>
</evidence>
<reference evidence="2" key="1">
    <citation type="submission" date="2019-04" db="EMBL/GenBank/DDBJ databases">
        <title>An insight into the mialome of Ixodes scapularis.</title>
        <authorList>
            <person name="Ribeiro J.M."/>
            <person name="Mather T.N."/>
            <person name="Karim S."/>
        </authorList>
    </citation>
    <scope>NUCLEOTIDE SEQUENCE</scope>
</reference>
<proteinExistence type="predicted"/>
<organism evidence="2">
    <name type="scientific">Ixodes scapularis</name>
    <name type="common">Black-legged tick</name>
    <name type="synonym">Deer tick</name>
    <dbReference type="NCBI Taxonomy" id="6945"/>
    <lineage>
        <taxon>Eukaryota</taxon>
        <taxon>Metazoa</taxon>
        <taxon>Ecdysozoa</taxon>
        <taxon>Arthropoda</taxon>
        <taxon>Chelicerata</taxon>
        <taxon>Arachnida</taxon>
        <taxon>Acari</taxon>
        <taxon>Parasitiformes</taxon>
        <taxon>Ixodida</taxon>
        <taxon>Ixodoidea</taxon>
        <taxon>Ixodidae</taxon>
        <taxon>Ixodinae</taxon>
        <taxon>Ixodes</taxon>
    </lineage>
</organism>
<accession>A0A4D5RE74</accession>
<sequence length="69" mass="7583">MRVGGWCLMLWGWVLRCWGWVFAAAVAACCRLGILSGVPVVLLDLGIRGRQQCSGLSSIQSFEAYGEDY</sequence>
<feature type="chain" id="PRO_5020038603" description="Secreted protein" evidence="1">
    <location>
        <begin position="20"/>
        <end position="69"/>
    </location>
</feature>